<dbReference type="AlphaFoldDB" id="A0A8J2L2E8"/>
<name>A0A8J2L2E8_9HEXA</name>
<accession>A0A8J2L2E8</accession>
<sequence>MLLTTAAVDEARERRLSAILKHGLGTLPEQEYIFSRSGNSLLFQTSLEILNLRALHTTVRPHYRKNAPRACPPPAPDHLSPVQFTTILIPFRKSPFALRRGLQTHPCHQPLVLL</sequence>
<organism evidence="1 2">
    <name type="scientific">Allacma fusca</name>
    <dbReference type="NCBI Taxonomy" id="39272"/>
    <lineage>
        <taxon>Eukaryota</taxon>
        <taxon>Metazoa</taxon>
        <taxon>Ecdysozoa</taxon>
        <taxon>Arthropoda</taxon>
        <taxon>Hexapoda</taxon>
        <taxon>Collembola</taxon>
        <taxon>Symphypleona</taxon>
        <taxon>Sminthuridae</taxon>
        <taxon>Allacma</taxon>
    </lineage>
</organism>
<keyword evidence="2" id="KW-1185">Reference proteome</keyword>
<dbReference type="EMBL" id="CAJVCH010312237">
    <property type="protein sequence ID" value="CAG7786184.1"/>
    <property type="molecule type" value="Genomic_DNA"/>
</dbReference>
<gene>
    <name evidence="1" type="ORF">AFUS01_LOCUS24766</name>
</gene>
<comment type="caution">
    <text evidence="1">The sequence shown here is derived from an EMBL/GenBank/DDBJ whole genome shotgun (WGS) entry which is preliminary data.</text>
</comment>
<evidence type="ECO:0000313" key="1">
    <source>
        <dbReference type="EMBL" id="CAG7786184.1"/>
    </source>
</evidence>
<proteinExistence type="predicted"/>
<evidence type="ECO:0000313" key="2">
    <source>
        <dbReference type="Proteomes" id="UP000708208"/>
    </source>
</evidence>
<dbReference type="Proteomes" id="UP000708208">
    <property type="component" value="Unassembled WGS sequence"/>
</dbReference>
<reference evidence="1" key="1">
    <citation type="submission" date="2021-06" db="EMBL/GenBank/DDBJ databases">
        <authorList>
            <person name="Hodson N. C."/>
            <person name="Mongue J. A."/>
            <person name="Jaron S. K."/>
        </authorList>
    </citation>
    <scope>NUCLEOTIDE SEQUENCE</scope>
</reference>
<protein>
    <submittedName>
        <fullName evidence="1">Uncharacterized protein</fullName>
    </submittedName>
</protein>